<dbReference type="OrthoDB" id="3231000at2759"/>
<name>A0A6G1GCK9_9PEZI</name>
<reference evidence="4" key="3">
    <citation type="submission" date="2025-04" db="UniProtKB">
        <authorList>
            <consortium name="RefSeq"/>
        </authorList>
    </citation>
    <scope>IDENTIFICATION</scope>
    <source>
        <strain evidence="4">CBS 781.70</strain>
    </source>
</reference>
<reference evidence="4" key="2">
    <citation type="submission" date="2020-04" db="EMBL/GenBank/DDBJ databases">
        <authorList>
            <consortium name="NCBI Genome Project"/>
        </authorList>
    </citation>
    <scope>NUCLEOTIDE SEQUENCE</scope>
    <source>
        <strain evidence="4">CBS 781.70</strain>
    </source>
</reference>
<dbReference type="GO" id="GO:0016020">
    <property type="term" value="C:membrane"/>
    <property type="evidence" value="ECO:0007669"/>
    <property type="project" value="InterPro"/>
</dbReference>
<dbReference type="EMBL" id="ML975151">
    <property type="protein sequence ID" value="KAF1815828.1"/>
    <property type="molecule type" value="Genomic_DNA"/>
</dbReference>
<proteinExistence type="predicted"/>
<keyword evidence="1" id="KW-0812">Transmembrane</keyword>
<keyword evidence="3" id="KW-1185">Reference proteome</keyword>
<sequence length="765" mass="87686">MDPEDIALPESESVEDIALSSLDELLLHSDSYNRTAADALSASGGSIVLPPSTAASVASSLIVLEESERKREHTRLITTLQRHHDEYVLSIWSRLSSLPRLDALIRNPVQGVTLDHILRCHDFTAQGRSRRVSLKGLFEAPQTVARDVVMRVVTMEDMDVLLASALGQAYHIDPKFFEAHLTGSGCGERIDEEDNKFAVKWQSGKAHRSFRSIRWLRPVSPQLFIDRNMRRQIIKKSTPELPCIIGPCSKKKHQVWTEKSVFRRAQNLSSSVDLTETEDATGAWEERLSVWRFMDKDCEFYVVLVDPLPAIRYKVKLEVRDKSAPKQLLMGKRPSRHASKFAAGEDEKRGFSKQKTLQEIADNDHGDPGDIIPFRSRSIRSDLDFHLDDFVPDTTRTATSTLAAFEALVAKETQEGKKPDIGHIFFHILYHDSLALGQAMRGSLEETRAQIVHITSYELQQNSLRWRTLFFQFHYELQHMAEQMTDLLDFLYRDHSQVPERTKRLCDDGKKLLNETSDKVDRTNDYLRVELDILERRRSIEQAESVAKLTELAFIFIPLTYAASLFSMQIREVQDSTPTLSIFVGVSLGLLCTAYVVRLSLRSKITLSVLDRFVKNVRGFANLPEGAAVPTRYFLHWFLHMLQNIFNWLMFGPHHLGECFSFGVIVLALLVPLIFFWRMQHDVGFSVAITVLMLMMDVGLLWPVFKFLMPSLSERLANFFELTEVDRPKVVYSSHYKRNAWVINRPQGQQQAQRRKRFFTSVQDA</sequence>
<keyword evidence="1" id="KW-1133">Transmembrane helix</keyword>
<dbReference type="GO" id="GO:0046873">
    <property type="term" value="F:metal ion transmembrane transporter activity"/>
    <property type="evidence" value="ECO:0007669"/>
    <property type="project" value="InterPro"/>
</dbReference>
<accession>A0A6G1GCK9</accession>
<evidence type="ECO:0000313" key="3">
    <source>
        <dbReference type="Proteomes" id="UP000504638"/>
    </source>
</evidence>
<evidence type="ECO:0000313" key="4">
    <source>
        <dbReference type="RefSeq" id="XP_033537459.1"/>
    </source>
</evidence>
<gene>
    <name evidence="2 4" type="ORF">P152DRAFT_479691</name>
</gene>
<dbReference type="Pfam" id="PF01544">
    <property type="entry name" value="CorA"/>
    <property type="match status" value="1"/>
</dbReference>
<dbReference type="AlphaFoldDB" id="A0A6G1GCK9"/>
<evidence type="ECO:0000256" key="1">
    <source>
        <dbReference type="SAM" id="Phobius"/>
    </source>
</evidence>
<dbReference type="Gene3D" id="1.20.58.340">
    <property type="entry name" value="Magnesium transport protein CorA, transmembrane region"/>
    <property type="match status" value="1"/>
</dbReference>
<dbReference type="GeneID" id="54422301"/>
<dbReference type="RefSeq" id="XP_033537459.1">
    <property type="nucleotide sequence ID" value="XM_033681731.1"/>
</dbReference>
<feature type="transmembrane region" description="Helical" evidence="1">
    <location>
        <begin position="683"/>
        <end position="705"/>
    </location>
</feature>
<feature type="transmembrane region" description="Helical" evidence="1">
    <location>
        <begin position="659"/>
        <end position="677"/>
    </location>
</feature>
<dbReference type="InterPro" id="IPR002523">
    <property type="entry name" value="MgTranspt_CorA/ZnTranspt_ZntB"/>
</dbReference>
<protein>
    <recommendedName>
        <fullName evidence="5">Cora-domain-containing protein</fullName>
    </recommendedName>
</protein>
<reference evidence="2 4" key="1">
    <citation type="submission" date="2020-01" db="EMBL/GenBank/DDBJ databases">
        <authorList>
            <consortium name="DOE Joint Genome Institute"/>
            <person name="Haridas S."/>
            <person name="Albert R."/>
            <person name="Binder M."/>
            <person name="Bloem J."/>
            <person name="Labutti K."/>
            <person name="Salamov A."/>
            <person name="Andreopoulos B."/>
            <person name="Baker S.E."/>
            <person name="Barry K."/>
            <person name="Bills G."/>
            <person name="Bluhm B.H."/>
            <person name="Cannon C."/>
            <person name="Castanera R."/>
            <person name="Culley D.E."/>
            <person name="Daum C."/>
            <person name="Ezra D."/>
            <person name="Gonzalez J.B."/>
            <person name="Henrissat B."/>
            <person name="Kuo A."/>
            <person name="Liang C."/>
            <person name="Lipzen A."/>
            <person name="Lutzoni F."/>
            <person name="Magnuson J."/>
            <person name="Mondo S."/>
            <person name="Nolan M."/>
            <person name="Ohm R."/>
            <person name="Pangilinan J."/>
            <person name="Park H.-J."/>
            <person name="Ramirez L."/>
            <person name="Alfaro M."/>
            <person name="Sun H."/>
            <person name="Tritt A."/>
            <person name="Yoshinaga Y."/>
            <person name="Zwiers L.-H."/>
            <person name="Turgeon B.G."/>
            <person name="Goodwin S.B."/>
            <person name="Spatafora J.W."/>
            <person name="Crous P.W."/>
            <person name="Grigoriev I.V."/>
        </authorList>
    </citation>
    <scope>NUCLEOTIDE SEQUENCE</scope>
    <source>
        <strain evidence="2 4">CBS 781.70</strain>
    </source>
</reference>
<evidence type="ECO:0008006" key="5">
    <source>
        <dbReference type="Google" id="ProtNLM"/>
    </source>
</evidence>
<feature type="transmembrane region" description="Helical" evidence="1">
    <location>
        <begin position="580"/>
        <end position="601"/>
    </location>
</feature>
<keyword evidence="1" id="KW-0472">Membrane</keyword>
<organism evidence="2">
    <name type="scientific">Eremomyces bilateralis CBS 781.70</name>
    <dbReference type="NCBI Taxonomy" id="1392243"/>
    <lineage>
        <taxon>Eukaryota</taxon>
        <taxon>Fungi</taxon>
        <taxon>Dikarya</taxon>
        <taxon>Ascomycota</taxon>
        <taxon>Pezizomycotina</taxon>
        <taxon>Dothideomycetes</taxon>
        <taxon>Dothideomycetes incertae sedis</taxon>
        <taxon>Eremomycetales</taxon>
        <taxon>Eremomycetaceae</taxon>
        <taxon>Eremomyces</taxon>
    </lineage>
</organism>
<dbReference type="Proteomes" id="UP000504638">
    <property type="component" value="Unplaced"/>
</dbReference>
<evidence type="ECO:0000313" key="2">
    <source>
        <dbReference type="EMBL" id="KAF1815828.1"/>
    </source>
</evidence>